<dbReference type="EMBL" id="JAWDGP010008052">
    <property type="protein sequence ID" value="KAK3696212.1"/>
    <property type="molecule type" value="Genomic_DNA"/>
</dbReference>
<name>A0AAE0XM13_9GAST</name>
<keyword evidence="3" id="KW-1185">Reference proteome</keyword>
<comment type="caution">
    <text evidence="2">The sequence shown here is derived from an EMBL/GenBank/DDBJ whole genome shotgun (WGS) entry which is preliminary data.</text>
</comment>
<gene>
    <name evidence="2" type="ORF">RRG08_027655</name>
</gene>
<evidence type="ECO:0000313" key="2">
    <source>
        <dbReference type="EMBL" id="KAK3696212.1"/>
    </source>
</evidence>
<keyword evidence="1" id="KW-1133">Transmembrane helix</keyword>
<accession>A0AAE0XM13</accession>
<keyword evidence="1" id="KW-0812">Transmembrane</keyword>
<organism evidence="2 3">
    <name type="scientific">Elysia crispata</name>
    <name type="common">lettuce slug</name>
    <dbReference type="NCBI Taxonomy" id="231223"/>
    <lineage>
        <taxon>Eukaryota</taxon>
        <taxon>Metazoa</taxon>
        <taxon>Spiralia</taxon>
        <taxon>Lophotrochozoa</taxon>
        <taxon>Mollusca</taxon>
        <taxon>Gastropoda</taxon>
        <taxon>Heterobranchia</taxon>
        <taxon>Euthyneura</taxon>
        <taxon>Panpulmonata</taxon>
        <taxon>Sacoglossa</taxon>
        <taxon>Placobranchoidea</taxon>
        <taxon>Plakobranchidae</taxon>
        <taxon>Elysia</taxon>
    </lineage>
</organism>
<sequence length="217" mass="24605">MNFMTIVNAVTQGGALRVNKSATNITEHTGNNDTTLQVQHAASIQSWRHGAYINQNTVASQKIIQGPHLSIMQLLLALLYVAIVWDIIYVLSHRYFSSWLPGGKKTGTGSSRRQLQNQAAATSIVVVKKKSSGKMTLDFLWRRIKAEARHLQRLNIQHRTITQAMMETRLQAKSQLERDRSLTKTNMSRRLSMVTDQKIDMVRWAARISSDHDPRAK</sequence>
<dbReference type="AlphaFoldDB" id="A0AAE0XM13"/>
<proteinExistence type="predicted"/>
<reference evidence="2" key="1">
    <citation type="journal article" date="2023" name="G3 (Bethesda)">
        <title>A reference genome for the long-term kleptoplast-retaining sea slug Elysia crispata morphotype clarki.</title>
        <authorList>
            <person name="Eastman K.E."/>
            <person name="Pendleton A.L."/>
            <person name="Shaikh M.A."/>
            <person name="Suttiyut T."/>
            <person name="Ogas R."/>
            <person name="Tomko P."/>
            <person name="Gavelis G."/>
            <person name="Widhalm J.R."/>
            <person name="Wisecaver J.H."/>
        </authorList>
    </citation>
    <scope>NUCLEOTIDE SEQUENCE</scope>
    <source>
        <strain evidence="2">ECLA1</strain>
    </source>
</reference>
<dbReference type="Proteomes" id="UP001283361">
    <property type="component" value="Unassembled WGS sequence"/>
</dbReference>
<protein>
    <submittedName>
        <fullName evidence="2">Uncharacterized protein</fullName>
    </submittedName>
</protein>
<evidence type="ECO:0000256" key="1">
    <source>
        <dbReference type="SAM" id="Phobius"/>
    </source>
</evidence>
<evidence type="ECO:0000313" key="3">
    <source>
        <dbReference type="Proteomes" id="UP001283361"/>
    </source>
</evidence>
<feature type="transmembrane region" description="Helical" evidence="1">
    <location>
        <begin position="71"/>
        <end position="91"/>
    </location>
</feature>
<keyword evidence="1" id="KW-0472">Membrane</keyword>